<proteinExistence type="predicted"/>
<evidence type="ECO:0000313" key="2">
    <source>
        <dbReference type="EMBL" id="CAD8981105.1"/>
    </source>
</evidence>
<dbReference type="EMBL" id="HBFX01053382">
    <property type="protein sequence ID" value="CAD8981105.1"/>
    <property type="molecule type" value="Transcribed_RNA"/>
</dbReference>
<gene>
    <name evidence="2" type="ORF">HAND00432_LOCUS32115</name>
</gene>
<feature type="compositionally biased region" description="Low complexity" evidence="1">
    <location>
        <begin position="34"/>
        <end position="48"/>
    </location>
</feature>
<reference evidence="2" key="1">
    <citation type="submission" date="2021-01" db="EMBL/GenBank/DDBJ databases">
        <authorList>
            <person name="Corre E."/>
            <person name="Pelletier E."/>
            <person name="Niang G."/>
            <person name="Scheremetjew M."/>
            <person name="Finn R."/>
            <person name="Kale V."/>
            <person name="Holt S."/>
            <person name="Cochrane G."/>
            <person name="Meng A."/>
            <person name="Brown T."/>
            <person name="Cohen L."/>
        </authorList>
    </citation>
    <scope>NUCLEOTIDE SEQUENCE</scope>
    <source>
        <strain evidence="2">CCMP644</strain>
    </source>
</reference>
<sequence length="244" mass="26657">MPPIDYSKWDKLEVSDSDEEENDRSSYKPPPFQPSGSGASPSQPAPGFNADGPDASAWAQGLSKEDRREWLCDCYRLRMDDLYQWGGGQLRGCMNFEGTVTSVAAEFLLFAKLVVLAKALPKEGEWDWPSFLAKAAGMVGYAFEKSDANERWGGENVFAVVTGGRSLRYTGEIVYGSSIQDPDESLEELILPSVEKVFSDYGSPGISDTPEARKACEDVGGWEAWRVFYDTLAANPGPNISGGP</sequence>
<dbReference type="AlphaFoldDB" id="A0A6U2AW60"/>
<protein>
    <submittedName>
        <fullName evidence="2">Uncharacterized protein</fullName>
    </submittedName>
</protein>
<feature type="region of interest" description="Disordered" evidence="1">
    <location>
        <begin position="1"/>
        <end position="61"/>
    </location>
</feature>
<evidence type="ECO:0000256" key="1">
    <source>
        <dbReference type="SAM" id="MobiDB-lite"/>
    </source>
</evidence>
<name>A0A6U2AW60_HEMAN</name>
<organism evidence="2">
    <name type="scientific">Hemiselmis andersenii</name>
    <name type="common">Cryptophyte alga</name>
    <dbReference type="NCBI Taxonomy" id="464988"/>
    <lineage>
        <taxon>Eukaryota</taxon>
        <taxon>Cryptophyceae</taxon>
        <taxon>Cryptomonadales</taxon>
        <taxon>Hemiselmidaceae</taxon>
        <taxon>Hemiselmis</taxon>
    </lineage>
</organism>
<accession>A0A6U2AW60</accession>